<evidence type="ECO:0000313" key="1">
    <source>
        <dbReference type="EMBL" id="GGF61765.1"/>
    </source>
</evidence>
<evidence type="ECO:0000313" key="2">
    <source>
        <dbReference type="Proteomes" id="UP000632498"/>
    </source>
</evidence>
<dbReference type="Proteomes" id="UP000632498">
    <property type="component" value="Unassembled WGS sequence"/>
</dbReference>
<dbReference type="AlphaFoldDB" id="A0A917BWJ7"/>
<reference evidence="1" key="2">
    <citation type="submission" date="2020-09" db="EMBL/GenBank/DDBJ databases">
        <authorList>
            <person name="Sun Q."/>
            <person name="Zhou Y."/>
        </authorList>
    </citation>
    <scope>NUCLEOTIDE SEQUENCE</scope>
    <source>
        <strain evidence="1">CGMCC 1.15254</strain>
    </source>
</reference>
<reference evidence="1" key="1">
    <citation type="journal article" date="2014" name="Int. J. Syst. Evol. Microbiol.">
        <title>Complete genome sequence of Corynebacterium casei LMG S-19264T (=DSM 44701T), isolated from a smear-ripened cheese.</title>
        <authorList>
            <consortium name="US DOE Joint Genome Institute (JGI-PGF)"/>
            <person name="Walter F."/>
            <person name="Albersmeier A."/>
            <person name="Kalinowski J."/>
            <person name="Ruckert C."/>
        </authorList>
    </citation>
    <scope>NUCLEOTIDE SEQUENCE</scope>
    <source>
        <strain evidence="1">CGMCC 1.15254</strain>
    </source>
</reference>
<dbReference type="EMBL" id="BMHV01000008">
    <property type="protein sequence ID" value="GGF61765.1"/>
    <property type="molecule type" value="Genomic_DNA"/>
</dbReference>
<accession>A0A917BWJ7</accession>
<comment type="caution">
    <text evidence="1">The sequence shown here is derived from an EMBL/GenBank/DDBJ whole genome shotgun (WGS) entry which is preliminary data.</text>
</comment>
<keyword evidence="2" id="KW-1185">Reference proteome</keyword>
<sequence length="229" mass="25650">MIEGQANRYGSMQGQVLDVTKYPFFSENSFGKDWLNKPKHRAIAIGHPAQCATYNGRWRHAKASTAVRRTLQDCMQRMAELSRHLGKKCECRLAALDDRIFVSPKELPFRKQLPAIALVKDTKGRKEILGYALTTGRTGMRQPFDFYTQNDQKVCEGQYNLGGMAMKGEAYLNCFGGKIKGPAVFKVVGFREGQAYGTALVKAGDNQLILVYGLPSDEFETRRAELLGQ</sequence>
<proteinExistence type="predicted"/>
<organism evidence="1 2">
    <name type="scientific">Terasakiella brassicae</name>
    <dbReference type="NCBI Taxonomy" id="1634917"/>
    <lineage>
        <taxon>Bacteria</taxon>
        <taxon>Pseudomonadati</taxon>
        <taxon>Pseudomonadota</taxon>
        <taxon>Alphaproteobacteria</taxon>
        <taxon>Rhodospirillales</taxon>
        <taxon>Terasakiellaceae</taxon>
        <taxon>Terasakiella</taxon>
    </lineage>
</organism>
<name>A0A917BWJ7_9PROT</name>
<gene>
    <name evidence="1" type="ORF">GCM10011332_14470</name>
</gene>
<protein>
    <submittedName>
        <fullName evidence="1">Uncharacterized protein</fullName>
    </submittedName>
</protein>